<proteinExistence type="predicted"/>
<keyword evidence="2" id="KW-1185">Reference proteome</keyword>
<protein>
    <submittedName>
        <fullName evidence="1">Uncharacterized protein</fullName>
    </submittedName>
</protein>
<evidence type="ECO:0000313" key="1">
    <source>
        <dbReference type="EMBL" id="GMH73329.1"/>
    </source>
</evidence>
<organism evidence="1 2">
    <name type="scientific">Triparma laevis f. longispina</name>
    <dbReference type="NCBI Taxonomy" id="1714387"/>
    <lineage>
        <taxon>Eukaryota</taxon>
        <taxon>Sar</taxon>
        <taxon>Stramenopiles</taxon>
        <taxon>Ochrophyta</taxon>
        <taxon>Bolidophyceae</taxon>
        <taxon>Parmales</taxon>
        <taxon>Triparmaceae</taxon>
        <taxon>Triparma</taxon>
    </lineage>
</organism>
<sequence length="109" mass="11530">MVNRETVDDSGGGALGKKACITHVAVAHRSAGNFGSSKRDHTGGQIQAEELPARRVGARQNFKQVTSSATAISNDAREQAVEKQTQVLTVRTHVGIHHFSVLGDTGVVI</sequence>
<accession>A0A9W7AS16</accession>
<dbReference type="EMBL" id="BRXW01000672">
    <property type="protein sequence ID" value="GMH73329.1"/>
    <property type="molecule type" value="Genomic_DNA"/>
</dbReference>
<dbReference type="AlphaFoldDB" id="A0A9W7AS16"/>
<dbReference type="OrthoDB" id="536948at2759"/>
<dbReference type="Proteomes" id="UP001165122">
    <property type="component" value="Unassembled WGS sequence"/>
</dbReference>
<reference evidence="2" key="1">
    <citation type="journal article" date="2023" name="Commun. Biol.">
        <title>Genome analysis of Parmales, the sister group of diatoms, reveals the evolutionary specialization of diatoms from phago-mixotrophs to photoautotrophs.</title>
        <authorList>
            <person name="Ban H."/>
            <person name="Sato S."/>
            <person name="Yoshikawa S."/>
            <person name="Yamada K."/>
            <person name="Nakamura Y."/>
            <person name="Ichinomiya M."/>
            <person name="Sato N."/>
            <person name="Blanc-Mathieu R."/>
            <person name="Endo H."/>
            <person name="Kuwata A."/>
            <person name="Ogata H."/>
        </authorList>
    </citation>
    <scope>NUCLEOTIDE SEQUENCE [LARGE SCALE GENOMIC DNA]</scope>
    <source>
        <strain evidence="2">NIES 3700</strain>
    </source>
</reference>
<comment type="caution">
    <text evidence="1">The sequence shown here is derived from an EMBL/GenBank/DDBJ whole genome shotgun (WGS) entry which is preliminary data.</text>
</comment>
<gene>
    <name evidence="1" type="ORF">TrLO_g1009</name>
</gene>
<evidence type="ECO:0000313" key="2">
    <source>
        <dbReference type="Proteomes" id="UP001165122"/>
    </source>
</evidence>
<name>A0A9W7AS16_9STRA</name>